<dbReference type="InParanoid" id="A0A3N4KSJ4"/>
<feature type="region of interest" description="Disordered" evidence="3">
    <location>
        <begin position="501"/>
        <end position="524"/>
    </location>
</feature>
<feature type="compositionally biased region" description="Polar residues" evidence="3">
    <location>
        <begin position="160"/>
        <end position="169"/>
    </location>
</feature>
<dbReference type="AlphaFoldDB" id="A0A3N4KSJ4"/>
<feature type="compositionally biased region" description="Low complexity" evidence="3">
    <location>
        <begin position="435"/>
        <end position="446"/>
    </location>
</feature>
<feature type="region of interest" description="Disordered" evidence="3">
    <location>
        <begin position="584"/>
        <end position="605"/>
    </location>
</feature>
<feature type="region of interest" description="Disordered" evidence="3">
    <location>
        <begin position="423"/>
        <end position="487"/>
    </location>
</feature>
<dbReference type="EMBL" id="ML119122">
    <property type="protein sequence ID" value="RPB13486.1"/>
    <property type="molecule type" value="Genomic_DNA"/>
</dbReference>
<feature type="compositionally biased region" description="Low complexity" evidence="3">
    <location>
        <begin position="69"/>
        <end position="85"/>
    </location>
</feature>
<dbReference type="STRING" id="1392247.A0A3N4KSJ4"/>
<dbReference type="Pfam" id="PF00618">
    <property type="entry name" value="RasGEF_N"/>
    <property type="match status" value="1"/>
</dbReference>
<dbReference type="Pfam" id="PF00617">
    <property type="entry name" value="RasGEF"/>
    <property type="match status" value="1"/>
</dbReference>
<feature type="compositionally biased region" description="Low complexity" evidence="3">
    <location>
        <begin position="141"/>
        <end position="151"/>
    </location>
</feature>
<dbReference type="PROSITE" id="PS50212">
    <property type="entry name" value="RASGEF_NTER"/>
    <property type="match status" value="1"/>
</dbReference>
<dbReference type="SUPFAM" id="SSF48366">
    <property type="entry name" value="Ras GEF"/>
    <property type="match status" value="1"/>
</dbReference>
<feature type="compositionally biased region" description="Basic and acidic residues" evidence="3">
    <location>
        <begin position="584"/>
        <end position="596"/>
    </location>
</feature>
<evidence type="ECO:0000313" key="6">
    <source>
        <dbReference type="EMBL" id="RPB13486.1"/>
    </source>
</evidence>
<dbReference type="InterPro" id="IPR000651">
    <property type="entry name" value="Ras-like_Gua-exchang_fac_N"/>
</dbReference>
<feature type="region of interest" description="Disordered" evidence="3">
    <location>
        <begin position="124"/>
        <end position="203"/>
    </location>
</feature>
<dbReference type="GO" id="GO:0005085">
    <property type="term" value="F:guanyl-nucleotide exchange factor activity"/>
    <property type="evidence" value="ECO:0007669"/>
    <property type="project" value="UniProtKB-KW"/>
</dbReference>
<evidence type="ECO:0000259" key="4">
    <source>
        <dbReference type="PROSITE" id="PS50009"/>
    </source>
</evidence>
<evidence type="ECO:0000256" key="2">
    <source>
        <dbReference type="PROSITE-ProRule" id="PRU00168"/>
    </source>
</evidence>
<evidence type="ECO:0000313" key="7">
    <source>
        <dbReference type="Proteomes" id="UP000277580"/>
    </source>
</evidence>
<dbReference type="SMART" id="SM00147">
    <property type="entry name" value="RasGEF"/>
    <property type="match status" value="1"/>
</dbReference>
<keyword evidence="7" id="KW-1185">Reference proteome</keyword>
<dbReference type="PROSITE" id="PS50009">
    <property type="entry name" value="RASGEF_CAT"/>
    <property type="match status" value="1"/>
</dbReference>
<evidence type="ECO:0000256" key="3">
    <source>
        <dbReference type="SAM" id="MobiDB-lite"/>
    </source>
</evidence>
<dbReference type="CDD" id="cd06224">
    <property type="entry name" value="REM"/>
    <property type="match status" value="1"/>
</dbReference>
<feature type="domain" description="Ras-GEF" evidence="4">
    <location>
        <begin position="834"/>
        <end position="1071"/>
    </location>
</feature>
<dbReference type="InterPro" id="IPR036964">
    <property type="entry name" value="RASGEF_cat_dom_sf"/>
</dbReference>
<organism evidence="6 7">
    <name type="scientific">Morchella conica CCBAS932</name>
    <dbReference type="NCBI Taxonomy" id="1392247"/>
    <lineage>
        <taxon>Eukaryota</taxon>
        <taxon>Fungi</taxon>
        <taxon>Dikarya</taxon>
        <taxon>Ascomycota</taxon>
        <taxon>Pezizomycotina</taxon>
        <taxon>Pezizomycetes</taxon>
        <taxon>Pezizales</taxon>
        <taxon>Morchellaceae</taxon>
        <taxon>Morchella</taxon>
    </lineage>
</organism>
<dbReference type="GO" id="GO:0007265">
    <property type="term" value="P:Ras protein signal transduction"/>
    <property type="evidence" value="ECO:0007669"/>
    <property type="project" value="TreeGrafter"/>
</dbReference>
<dbReference type="GO" id="GO:0005886">
    <property type="term" value="C:plasma membrane"/>
    <property type="evidence" value="ECO:0007669"/>
    <property type="project" value="TreeGrafter"/>
</dbReference>
<feature type="compositionally biased region" description="Basic residues" evidence="3">
    <location>
        <begin position="172"/>
        <end position="182"/>
    </location>
</feature>
<dbReference type="PANTHER" id="PTHR23113:SF348">
    <property type="entry name" value="GUANYL-NUCLEOTIDE EXCHANGE FACTOR RASGEF, PUTATIVE (AFU_ORTHOLOGUE AFUA_1G04700)-RELATED"/>
    <property type="match status" value="1"/>
</dbReference>
<dbReference type="Gene3D" id="3.40.50.300">
    <property type="entry name" value="P-loop containing nucleotide triphosphate hydrolases"/>
    <property type="match status" value="1"/>
</dbReference>
<dbReference type="InterPro" id="IPR023578">
    <property type="entry name" value="Ras_GEF_dom_sf"/>
</dbReference>
<reference evidence="6 7" key="1">
    <citation type="journal article" date="2018" name="Nat. Ecol. Evol.">
        <title>Pezizomycetes genomes reveal the molecular basis of ectomycorrhizal truffle lifestyle.</title>
        <authorList>
            <person name="Murat C."/>
            <person name="Payen T."/>
            <person name="Noel B."/>
            <person name="Kuo A."/>
            <person name="Morin E."/>
            <person name="Chen J."/>
            <person name="Kohler A."/>
            <person name="Krizsan K."/>
            <person name="Balestrini R."/>
            <person name="Da Silva C."/>
            <person name="Montanini B."/>
            <person name="Hainaut M."/>
            <person name="Levati E."/>
            <person name="Barry K.W."/>
            <person name="Belfiori B."/>
            <person name="Cichocki N."/>
            <person name="Clum A."/>
            <person name="Dockter R.B."/>
            <person name="Fauchery L."/>
            <person name="Guy J."/>
            <person name="Iotti M."/>
            <person name="Le Tacon F."/>
            <person name="Lindquist E.A."/>
            <person name="Lipzen A."/>
            <person name="Malagnac F."/>
            <person name="Mello A."/>
            <person name="Molinier V."/>
            <person name="Miyauchi S."/>
            <person name="Poulain J."/>
            <person name="Riccioni C."/>
            <person name="Rubini A."/>
            <person name="Sitrit Y."/>
            <person name="Splivallo R."/>
            <person name="Traeger S."/>
            <person name="Wang M."/>
            <person name="Zifcakova L."/>
            <person name="Wipf D."/>
            <person name="Zambonelli A."/>
            <person name="Paolocci F."/>
            <person name="Nowrousian M."/>
            <person name="Ottonello S."/>
            <person name="Baldrian P."/>
            <person name="Spatafora J.W."/>
            <person name="Henrissat B."/>
            <person name="Nagy L.G."/>
            <person name="Aury J.M."/>
            <person name="Wincker P."/>
            <person name="Grigoriev I.V."/>
            <person name="Bonfante P."/>
            <person name="Martin F.M."/>
        </authorList>
    </citation>
    <scope>NUCLEOTIDE SEQUENCE [LARGE SCALE GENOMIC DNA]</scope>
    <source>
        <strain evidence="6 7">CCBAS932</strain>
    </source>
</reference>
<dbReference type="InterPro" id="IPR027417">
    <property type="entry name" value="P-loop_NTPase"/>
</dbReference>
<sequence length="1083" mass="119621">MITAAGAGASFVAVPSKRLKPKTPRSPRNTTVSSAPGSRSNSQQSRIRSPSSPPHPQEAAAPSTLGTTPSFQSFLFSRSSQSPSSEPAVPVPHHHLPIYEESDNSKSFLEEDFFGLHPLAQTIEDQDHEPPSPKSFYSADTTSTTSTTSTTKAGGRSSEDSTVFITQLQHPPPRKTARKLQRPRPSSPPSASSQTSLSFISPGTSPTGLGIGPFANYTGSHLSGHSITGSQSQYGEHYTGLKDFENMSSNNSTRDICIAVVGARGVGKSTFIQKAYDLKSPSTKDMVSCKFMTVERSQCNVILVELDWAKLDFGSQPLVWPRMAADGQRLPFVDGVLILYDVTNQESISKLSESLDALARALLPALVVSCKCDAPQRQLNPSNIENLGAVGGYETMQTSIASPDSQKKCLNVILNMIVRKNEKSARHLNGRRRANSSATNNSRTTSPRPSTGRSGHSRASSEFSTTYLKDGSESSSHGHSRLTRSPINPALGTLALNSSTSLSSGQLFDTRPQRVSGGATPQITLSSTGTGASYLEVVSDSPFSITQQNLGTASLRSNSMSYQDLDRARGSSFLDMDDEDTIKDPDDIPLLDRESGVDEFDDGDKPAQSRGYTWDELVDRLLRQTMSRGDQDFAKIFLCFFRKFAPPRDLLNSILDRFDQANSDPIALHRISAQLRYCTILCQWVTSHPGDFAHPKTRQRLISFLNVIMANRSLALLATEMRKTLAQGHEDDDSIWAISDSDTERRDSLRSFLTTHSVSQGSVTTTDGYSGIRAASDGALNVPTETDFNRRRASEVPTMSTVNTASSQSLLRGEGFISSMTPWNSQYDLFMGIPDEDIAYELTRMDWQEFSKIKPRDLVRHVSIPADQKDKYPSLKHVNQLISHFNHVAYWVASVILEKPKPKHRAKALEKFMSVAWSLRHMNNYNALGAVIAGINGTAVHRLSITRDLVNQQAGRNFMRLELLMGTHMSHAKYRLAWENTSTQRVPFLPLHRRDLVSAEEGNRTFLQDGEKINWNKFQVMGDVLMIIDKSQATPYHDLVRNQLVEKLIRDAVSSMNDDGLYERSLQLENKGAKEKIRGRFWP</sequence>
<feature type="compositionally biased region" description="Low complexity" evidence="3">
    <location>
        <begin position="189"/>
        <end position="198"/>
    </location>
</feature>
<dbReference type="PANTHER" id="PTHR23113">
    <property type="entry name" value="GUANINE NUCLEOTIDE EXCHANGE FACTOR"/>
    <property type="match status" value="1"/>
</dbReference>
<feature type="domain" description="N-terminal Ras-GEF" evidence="5">
    <location>
        <begin position="605"/>
        <end position="729"/>
    </location>
</feature>
<dbReference type="CDD" id="cd00882">
    <property type="entry name" value="Ras_like_GTPase"/>
    <property type="match status" value="1"/>
</dbReference>
<gene>
    <name evidence="6" type="ORF">P167DRAFT_534844</name>
</gene>
<protein>
    <submittedName>
        <fullName evidence="6">Ras GEF</fullName>
    </submittedName>
</protein>
<dbReference type="Proteomes" id="UP000277580">
    <property type="component" value="Unassembled WGS sequence"/>
</dbReference>
<accession>A0A3N4KSJ4</accession>
<name>A0A3N4KSJ4_9PEZI</name>
<feature type="compositionally biased region" description="Polar residues" evidence="3">
    <location>
        <begin position="26"/>
        <end position="37"/>
    </location>
</feature>
<dbReference type="SUPFAM" id="SSF52540">
    <property type="entry name" value="P-loop containing nucleoside triphosphate hydrolases"/>
    <property type="match status" value="1"/>
</dbReference>
<dbReference type="InterPro" id="IPR008937">
    <property type="entry name" value="Ras-like_GEF"/>
</dbReference>
<dbReference type="InterPro" id="IPR001895">
    <property type="entry name" value="RASGEF_cat_dom"/>
</dbReference>
<dbReference type="Gene3D" id="1.20.870.10">
    <property type="entry name" value="Son of sevenless (SoS) protein Chain: S domain 1"/>
    <property type="match status" value="1"/>
</dbReference>
<dbReference type="OrthoDB" id="28357at2759"/>
<feature type="compositionally biased region" description="Polar residues" evidence="3">
    <location>
        <begin position="447"/>
        <end position="477"/>
    </location>
</feature>
<proteinExistence type="predicted"/>
<evidence type="ECO:0000256" key="1">
    <source>
        <dbReference type="ARBA" id="ARBA00022658"/>
    </source>
</evidence>
<dbReference type="Gene3D" id="1.10.840.10">
    <property type="entry name" value="Ras guanine-nucleotide exchange factors catalytic domain"/>
    <property type="match status" value="1"/>
</dbReference>
<keyword evidence="1 2" id="KW-0344">Guanine-nucleotide releasing factor</keyword>
<feature type="compositionally biased region" description="Low complexity" evidence="3">
    <location>
        <begin position="38"/>
        <end position="50"/>
    </location>
</feature>
<evidence type="ECO:0000259" key="5">
    <source>
        <dbReference type="PROSITE" id="PS50212"/>
    </source>
</evidence>
<feature type="region of interest" description="Disordered" evidence="3">
    <location>
        <begin position="1"/>
        <end position="98"/>
    </location>
</feature>